<reference evidence="2" key="2">
    <citation type="submission" date="2025-08" db="UniProtKB">
        <authorList>
            <consortium name="Ensembl"/>
        </authorList>
    </citation>
    <scope>IDENTIFICATION</scope>
</reference>
<proteinExistence type="predicted"/>
<protein>
    <recommendedName>
        <fullName evidence="4">Coiled-coil domain containing 24</fullName>
    </recommendedName>
</protein>
<dbReference type="CTD" id="149473"/>
<evidence type="ECO:0000256" key="1">
    <source>
        <dbReference type="SAM" id="MobiDB-lite"/>
    </source>
</evidence>
<dbReference type="Pfam" id="PF15669">
    <property type="entry name" value="CCDC24"/>
    <property type="match status" value="1"/>
</dbReference>
<dbReference type="Proteomes" id="UP000472265">
    <property type="component" value="Chromosome 21"/>
</dbReference>
<dbReference type="InParanoid" id="A0A671VN58"/>
<dbReference type="Ensembl" id="ENSSAUT00010027522.1">
    <property type="protein sequence ID" value="ENSSAUP00010026051.1"/>
    <property type="gene ID" value="ENSSAUG00010011333.1"/>
</dbReference>
<dbReference type="RefSeq" id="XP_030258474.1">
    <property type="nucleotide sequence ID" value="XM_030402614.1"/>
</dbReference>
<feature type="compositionally biased region" description="Polar residues" evidence="1">
    <location>
        <begin position="310"/>
        <end position="327"/>
    </location>
</feature>
<feature type="compositionally biased region" description="Polar residues" evidence="1">
    <location>
        <begin position="522"/>
        <end position="532"/>
    </location>
</feature>
<dbReference type="PANTHER" id="PTHR28601:SF1">
    <property type="entry name" value="COILED-COIL DOMAIN-CONTAINING PROTEIN 24"/>
    <property type="match status" value="1"/>
</dbReference>
<gene>
    <name evidence="2" type="primary">ccdc24</name>
</gene>
<feature type="compositionally biased region" description="Basic and acidic residues" evidence="1">
    <location>
        <begin position="511"/>
        <end position="520"/>
    </location>
</feature>
<reference evidence="2" key="3">
    <citation type="submission" date="2025-09" db="UniProtKB">
        <authorList>
            <consortium name="Ensembl"/>
        </authorList>
    </citation>
    <scope>IDENTIFICATION</scope>
</reference>
<organism evidence="2 3">
    <name type="scientific">Sparus aurata</name>
    <name type="common">Gilthead sea bream</name>
    <dbReference type="NCBI Taxonomy" id="8175"/>
    <lineage>
        <taxon>Eukaryota</taxon>
        <taxon>Metazoa</taxon>
        <taxon>Chordata</taxon>
        <taxon>Craniata</taxon>
        <taxon>Vertebrata</taxon>
        <taxon>Euteleostomi</taxon>
        <taxon>Actinopterygii</taxon>
        <taxon>Neopterygii</taxon>
        <taxon>Teleostei</taxon>
        <taxon>Neoteleostei</taxon>
        <taxon>Acanthomorphata</taxon>
        <taxon>Eupercaria</taxon>
        <taxon>Spariformes</taxon>
        <taxon>Sparidae</taxon>
        <taxon>Sparus</taxon>
    </lineage>
</organism>
<feature type="compositionally biased region" description="Polar residues" evidence="1">
    <location>
        <begin position="467"/>
        <end position="485"/>
    </location>
</feature>
<feature type="compositionally biased region" description="Pro residues" evidence="1">
    <location>
        <begin position="281"/>
        <end position="298"/>
    </location>
</feature>
<feature type="region of interest" description="Disordered" evidence="1">
    <location>
        <begin position="273"/>
        <end position="331"/>
    </location>
</feature>
<dbReference type="OrthoDB" id="6022633at2759"/>
<name>A0A671VN58_SPAAU</name>
<dbReference type="PANTHER" id="PTHR28601">
    <property type="entry name" value="COILED-COIL DOMAIN-CONTAINING PROTEIN 24"/>
    <property type="match status" value="1"/>
</dbReference>
<keyword evidence="3" id="KW-1185">Reference proteome</keyword>
<evidence type="ECO:0000313" key="3">
    <source>
        <dbReference type="Proteomes" id="UP000472265"/>
    </source>
</evidence>
<feature type="compositionally biased region" description="Low complexity" evidence="1">
    <location>
        <begin position="449"/>
        <end position="464"/>
    </location>
</feature>
<feature type="region of interest" description="Disordered" evidence="1">
    <location>
        <begin position="398"/>
        <end position="532"/>
    </location>
</feature>
<dbReference type="GeneID" id="115572483"/>
<dbReference type="GeneTree" id="ENSGT00390000011926"/>
<reference evidence="2" key="1">
    <citation type="submission" date="2021-04" db="EMBL/GenBank/DDBJ databases">
        <authorList>
            <consortium name="Wellcome Sanger Institute Data Sharing"/>
        </authorList>
    </citation>
    <scope>NUCLEOTIDE SEQUENCE [LARGE SCALE GENOMIC DNA]</scope>
</reference>
<dbReference type="AlphaFoldDB" id="A0A671VN58"/>
<evidence type="ECO:0008006" key="4">
    <source>
        <dbReference type="Google" id="ProtNLM"/>
    </source>
</evidence>
<sequence length="532" mass="58058">MQSPDGNLLWCPSESLWSLITDHVTKSELQKIKTALGYNLVHMYTRLHSEAKFLQKSQQGNNSSRAGTPLLRQQGSILADPPAIKELVRAEVKMLLQALRERASRGGREGEELVLRYKPKTVDYALGHVDSCFRNCSNPEEGDAGSRPTSQCSVQSNAEDEIEAMRDKLNISDIDEVVDRLKAILIEECEALKRLVKHFKENIKQKTQGDGSEPTLAELKELRGAIQMDLELYPSSLAAPPPASSPLPLRDLKSRFSLPAAQRVSEETLKALNTTSDLMRPHPPPPRCQTKPRPPLGAPPSKTSAKVKLINSSSLSRTHGQPRSVSASPGLRKPQTAICNRIASSWHANSHIPTSLSGPVGEQIMVQTTHNCSLSPEQDSADLHCRNPSCNPSFQTKTPTIHETHPSFSRSIHSPGRKFDLSPQTVRRGTATWRRRHINTITSSPHCDAANTSSSSAEHSVSAAGKSKTQNSTCRGSLVSTTVQADNDRGKSTPESLHSLGGSRKSNAGLDRNKNGHLGKDVTQQQSLVATV</sequence>
<dbReference type="OMA" id="QMDLELY"/>
<evidence type="ECO:0000313" key="2">
    <source>
        <dbReference type="Ensembl" id="ENSSAUP00010026051.1"/>
    </source>
</evidence>
<accession>A0A671VN58</accession>
<dbReference type="InterPro" id="IPR031367">
    <property type="entry name" value="CCDC24"/>
</dbReference>